<feature type="coiled-coil region" evidence="1">
    <location>
        <begin position="61"/>
        <end position="88"/>
    </location>
</feature>
<organism evidence="2 3">
    <name type="scientific">Riccia fluitans</name>
    <dbReference type="NCBI Taxonomy" id="41844"/>
    <lineage>
        <taxon>Eukaryota</taxon>
        <taxon>Viridiplantae</taxon>
        <taxon>Streptophyta</taxon>
        <taxon>Embryophyta</taxon>
        <taxon>Marchantiophyta</taxon>
        <taxon>Marchantiopsida</taxon>
        <taxon>Marchantiidae</taxon>
        <taxon>Marchantiales</taxon>
        <taxon>Ricciaceae</taxon>
        <taxon>Riccia</taxon>
    </lineage>
</organism>
<reference evidence="2 3" key="1">
    <citation type="submission" date="2024-09" db="EMBL/GenBank/DDBJ databases">
        <title>Chromosome-scale assembly of Riccia fluitans.</title>
        <authorList>
            <person name="Paukszto L."/>
            <person name="Sawicki J."/>
            <person name="Karawczyk K."/>
            <person name="Piernik-Szablinska J."/>
            <person name="Szczecinska M."/>
            <person name="Mazdziarz M."/>
        </authorList>
    </citation>
    <scope>NUCLEOTIDE SEQUENCE [LARGE SCALE GENOMIC DNA]</scope>
    <source>
        <strain evidence="2">Rf_01</strain>
        <tissue evidence="2">Aerial parts of the thallus</tissue>
    </source>
</reference>
<keyword evidence="3" id="KW-1185">Reference proteome</keyword>
<dbReference type="Gene3D" id="1.20.5.490">
    <property type="entry name" value="Single helix bin"/>
    <property type="match status" value="1"/>
</dbReference>
<evidence type="ECO:0000313" key="3">
    <source>
        <dbReference type="Proteomes" id="UP001605036"/>
    </source>
</evidence>
<dbReference type="AlphaFoldDB" id="A0ABD1XR89"/>
<protein>
    <submittedName>
        <fullName evidence="2">Uncharacterized protein</fullName>
    </submittedName>
</protein>
<sequence length="92" mass="10229">MKKRRVIAEAELEGLSLSQRVHDPDESTPIQLSVPVPQVLESQQKTCEDLTDHLVEAGATVAGLEAELKQKDYEIAALKERLQASEQKLHLV</sequence>
<name>A0ABD1XR89_9MARC</name>
<gene>
    <name evidence="2" type="ORF">R1flu_022982</name>
</gene>
<accession>A0ABD1XR89</accession>
<dbReference type="EMBL" id="JBHFFA010000007">
    <property type="protein sequence ID" value="KAL2611290.1"/>
    <property type="molecule type" value="Genomic_DNA"/>
</dbReference>
<comment type="caution">
    <text evidence="2">The sequence shown here is derived from an EMBL/GenBank/DDBJ whole genome shotgun (WGS) entry which is preliminary data.</text>
</comment>
<evidence type="ECO:0000313" key="2">
    <source>
        <dbReference type="EMBL" id="KAL2611290.1"/>
    </source>
</evidence>
<proteinExistence type="predicted"/>
<evidence type="ECO:0000256" key="1">
    <source>
        <dbReference type="SAM" id="Coils"/>
    </source>
</evidence>
<keyword evidence="1" id="KW-0175">Coiled coil</keyword>
<dbReference type="Proteomes" id="UP001605036">
    <property type="component" value="Unassembled WGS sequence"/>
</dbReference>